<dbReference type="EMBL" id="VVIW01000047">
    <property type="protein sequence ID" value="NHZ44955.1"/>
    <property type="molecule type" value="Genomic_DNA"/>
</dbReference>
<dbReference type="SUPFAM" id="SSF52540">
    <property type="entry name" value="P-loop containing nucleoside triphosphate hydrolases"/>
    <property type="match status" value="1"/>
</dbReference>
<dbReference type="InterPro" id="IPR027417">
    <property type="entry name" value="P-loop_NTPase"/>
</dbReference>
<evidence type="ECO:0000313" key="2">
    <source>
        <dbReference type="Proteomes" id="UP000819052"/>
    </source>
</evidence>
<organism evidence="1 2">
    <name type="scientific">Massilia aquatica</name>
    <dbReference type="NCBI Taxonomy" id="2609000"/>
    <lineage>
        <taxon>Bacteria</taxon>
        <taxon>Pseudomonadati</taxon>
        <taxon>Pseudomonadota</taxon>
        <taxon>Betaproteobacteria</taxon>
        <taxon>Burkholderiales</taxon>
        <taxon>Oxalobacteraceae</taxon>
        <taxon>Telluria group</taxon>
        <taxon>Massilia</taxon>
    </lineage>
</organism>
<accession>A0ABX0MKN4</accession>
<keyword evidence="2" id="KW-1185">Reference proteome</keyword>
<gene>
    <name evidence="1" type="ORF">F1609_33140</name>
</gene>
<proteinExistence type="predicted"/>
<evidence type="ECO:0008006" key="3">
    <source>
        <dbReference type="Google" id="ProtNLM"/>
    </source>
</evidence>
<dbReference type="Proteomes" id="UP000819052">
    <property type="component" value="Unassembled WGS sequence"/>
</dbReference>
<sequence length="1426" mass="161498">MMGRKAKRNDHDHSRQLLLFSSDGSIPAHVTNLSPEKRLEADRIRNSISAAFTEPLQRFQENPRAGMYGIHFGTGSGKTYQVSRLAKLVDSERMLLIYTTSNKLLVEQARSQFENALRGTETPVYVHLGIDDHWSSEIINKDALPFIEEIRSLRRVDTVSWERIVAIYAKNSTRSARAQLPMFDDFLDAAHGAAVRLQKMTGVYEQFGVLDTETEEPLRKARRALAATLTKLCILVTRVDVGSGFSFTRMRAPIAARLCRRIFPLDYALYDRPGPIIMSHAKFNTGPAMATHSGFKEKRSAKKNAAADRELPTPGSHVMWTHYVNEKFGKGTITIIDEEEDGYVRMFDSLNAKIDSPQTWFPTITSLSIYFHWGMFSSRQSPDLTGWRNLLFDRLEFMVGGAEEIAATIDMQRRNLASIEDCKEVVWKFLGLEQGIMCPAADEIYALLDKSWRPLKSADGASQQTAANFGLEYYENCWKSILLFQQFIEHHKLFEDEPNILNRWNRFFDIVSGKHRLVITKSTLAEISGHLQYLFFDNNLRLVDQEMLGHTFVRIVPDNGDLELVYRPEGAQDDLFGLAVLLRLLLWTALVISGTSLKIPPPGQRVDPQDVEYVKQINDLKRIFTNKAFGLRLLEASVDLLESSPDLLINDDLVFEQAKGFFTITVDEQSIRGQEYLSAYFSVNALLRSPESVLLSGLFGSGGAENPCHLNLVYPMSATSDSGGVWEFNRPYIDDQVALAGGVRLGFTAEHEAITEQLRNLSPRTVEVGFFEDGRCRTLMGVCPANQRLLAAVLPEPTHSALYVQNRHKRNELGSFYDTAAHLVELSGPKAGMFFCQTATFIVDALEAGIAIGMKGVRRADPQLRQIYELDPVAIGMRTDDPRPLVVIVYEAQFFRKLHYGSTSYPPHYTLNLDGEMVPAEQEFQDALDDKEPDEEELDRLQTALAPYSHLEKNKLLFVSRYMSADRGLSIHCYENGEKRDYDFITLANHRYYDSFVRRKDGKIATMEQFMAACKQLRSDGSFNQVTMNEVARILCERPLDLLYQAMILERFTSVIQTIGRVDRGRVLPHTQTLYVTADYVPDIIEGNDLAGGFERRSAKLPHTLILAARDYVSKRSPVIPDFDSYAAAEVARAMAFLATVDSFRRDMFSSDPTVRGPACQTWATMRSILAMTDPKAYVQRLHETIWPYGEANRDDFISYLYMDGEAFGGDPRFFRITDTDQTYGGETIRIIGDYTSSPKGKLYRPADTLLRNSLLESGSSSDYRRMCIKLGLRADAIFTNFKPRPHFLQNFIKGFIGEILTAEAISMLGVKILPEAWAMKLGIFERFDHYCRLRSGRLVAIDSKHWTPGSDQKLSSELRDRAPAKARAVQEILGERVLFLYINTFGGTNAPPVRSSTFDIEFISLFKDRHDAGNFTHRFKEIFDA</sequence>
<reference evidence="1 2" key="1">
    <citation type="submission" date="2019-09" db="EMBL/GenBank/DDBJ databases">
        <title>Taxonomy of Antarctic Massilia spp.: description of Massilia rubra sp. nov., Massilia aquatica sp. nov., Massilia mucilaginosa sp. nov., Massilia frigida sp. nov. isolated from streams, lakes and regoliths.</title>
        <authorList>
            <person name="Holochova P."/>
            <person name="Sedlacek I."/>
            <person name="Kralova S."/>
            <person name="Maslanova I."/>
            <person name="Busse H.-J."/>
            <person name="Stankova E."/>
            <person name="Vrbovska V."/>
            <person name="Kovarovic V."/>
            <person name="Bartak M."/>
            <person name="Svec P."/>
            <person name="Pantucek R."/>
        </authorList>
    </citation>
    <scope>NUCLEOTIDE SEQUENCE [LARGE SCALE GENOMIC DNA]</scope>
    <source>
        <strain evidence="1 2">CCM 8693</strain>
    </source>
</reference>
<dbReference type="RefSeq" id="WP_167082118.1">
    <property type="nucleotide sequence ID" value="NZ_VVIW01000047.1"/>
</dbReference>
<evidence type="ECO:0000313" key="1">
    <source>
        <dbReference type="EMBL" id="NHZ44955.1"/>
    </source>
</evidence>
<name>A0ABX0MKN4_9BURK</name>
<protein>
    <recommendedName>
        <fullName evidence="3">Helicase/UvrB N-terminal domain-containing protein</fullName>
    </recommendedName>
</protein>
<comment type="caution">
    <text evidence="1">The sequence shown here is derived from an EMBL/GenBank/DDBJ whole genome shotgun (WGS) entry which is preliminary data.</text>
</comment>